<dbReference type="VEuPathDB" id="FungiDB:MAPG_05936"/>
<dbReference type="InterPro" id="IPR043129">
    <property type="entry name" value="ATPase_NBD"/>
</dbReference>
<dbReference type="STRING" id="644358.A0A0C4E0Q4"/>
<keyword evidence="3" id="KW-1185">Reference proteome</keyword>
<dbReference type="PANTHER" id="PTHR42749:SF1">
    <property type="entry name" value="CELL SHAPE-DETERMINING PROTEIN MREB"/>
    <property type="match status" value="1"/>
</dbReference>
<dbReference type="eggNOG" id="ENOG502T69P">
    <property type="taxonomic scope" value="Eukaryota"/>
</dbReference>
<evidence type="ECO:0000313" key="1">
    <source>
        <dbReference type="EMBL" id="KLU86929.1"/>
    </source>
</evidence>
<reference evidence="3" key="2">
    <citation type="submission" date="2010-05" db="EMBL/GenBank/DDBJ databases">
        <title>The genome sequence of Magnaporthe poae strain ATCC 64411.</title>
        <authorList>
            <person name="Ma L.-J."/>
            <person name="Dead R."/>
            <person name="Young S."/>
            <person name="Zeng Q."/>
            <person name="Koehrsen M."/>
            <person name="Alvarado L."/>
            <person name="Berlin A."/>
            <person name="Chapman S.B."/>
            <person name="Chen Z."/>
            <person name="Freedman E."/>
            <person name="Gellesch M."/>
            <person name="Goldberg J."/>
            <person name="Griggs A."/>
            <person name="Gujja S."/>
            <person name="Heilman E.R."/>
            <person name="Heiman D."/>
            <person name="Hepburn T."/>
            <person name="Howarth C."/>
            <person name="Jen D."/>
            <person name="Larson L."/>
            <person name="Mehta T."/>
            <person name="Neiman D."/>
            <person name="Pearson M."/>
            <person name="Roberts A."/>
            <person name="Saif S."/>
            <person name="Shea T."/>
            <person name="Shenoy N."/>
            <person name="Sisk P."/>
            <person name="Stolte C."/>
            <person name="Sykes S."/>
            <person name="Walk T."/>
            <person name="White J."/>
            <person name="Yandava C."/>
            <person name="Haas B."/>
            <person name="Nusbaum C."/>
            <person name="Birren B."/>
        </authorList>
    </citation>
    <scope>NUCLEOTIDE SEQUENCE [LARGE SCALE GENOMIC DNA]</scope>
    <source>
        <strain evidence="3">ATCC 64411 / 73-15</strain>
    </source>
</reference>
<dbReference type="EMBL" id="GL876970">
    <property type="protein sequence ID" value="KLU86929.1"/>
    <property type="molecule type" value="Genomic_DNA"/>
</dbReference>
<sequence length="517" mass="55629">MSTSATRASTQPIPDAIFGIDVGHSSAKVVGCFLLSNGEYSALTNITWPGCFPGHALPAVVAYNGTKAVVGEITPTTENNDAYAVFTSFKFAALATDPEQKTIKSVRGNSTGNAQGVLIMFLRRVFEGVENFYNANRANLGHLPTWGTAIIDFEFSVPSLLDENARRILVNSARQAAGLSANSRRKHTVREITLTEAEAVAVGAVNTLRRLNDNVGKICMVVDIGAGTSDVAMLALVDESKGKAKDKAKGKAKGKKGKSQIGIKADFLDPVSSTMIGGSLVDEAFRNVLVEYMTPLILPWCDGGSPSDCAREICRSQEYFTAKATVTKATTERNHLEISLPGLEPGASIDAARQGGLEIVGGQLCVDSAVFKQLYEEQLLGKDANCRYALDSIVAQVITMRDDLYVQKPSRSDVWKALLCRQPGQCQDAIDFLIFAGGMGASKYIQERLQEELGVGARPKQGEASTPWDYVTEHTELISHPQPQLCVALGLVRSRMAEVSPDSGCNYKGTTITRSKH</sequence>
<dbReference type="EnsemblFungi" id="MAPG_05936T0">
    <property type="protein sequence ID" value="MAPG_05936T0"/>
    <property type="gene ID" value="MAPG_05936"/>
</dbReference>
<proteinExistence type="predicted"/>
<dbReference type="OrthoDB" id="2394218at2759"/>
<gene>
    <name evidence="1" type="ORF">MAPG_05936</name>
</gene>
<accession>A0A0C4E0Q4</accession>
<reference evidence="2" key="5">
    <citation type="submission" date="2015-06" db="UniProtKB">
        <authorList>
            <consortium name="EnsemblFungi"/>
        </authorList>
    </citation>
    <scope>IDENTIFICATION</scope>
    <source>
        <strain evidence="2">ATCC 64411</strain>
    </source>
</reference>
<dbReference type="EMBL" id="ADBL01001420">
    <property type="status" value="NOT_ANNOTATED_CDS"/>
    <property type="molecule type" value="Genomic_DNA"/>
</dbReference>
<name>A0A0C4E0Q4_MAGP6</name>
<dbReference type="PANTHER" id="PTHR42749">
    <property type="entry name" value="CELL SHAPE-DETERMINING PROTEIN MREB"/>
    <property type="match status" value="1"/>
</dbReference>
<dbReference type="Gene3D" id="3.30.420.40">
    <property type="match status" value="2"/>
</dbReference>
<reference evidence="2" key="4">
    <citation type="journal article" date="2015" name="G3 (Bethesda)">
        <title>Genome sequences of three phytopathogenic species of the Magnaporthaceae family of fungi.</title>
        <authorList>
            <person name="Okagaki L.H."/>
            <person name="Nunes C.C."/>
            <person name="Sailsbery J."/>
            <person name="Clay B."/>
            <person name="Brown D."/>
            <person name="John T."/>
            <person name="Oh Y."/>
            <person name="Young N."/>
            <person name="Fitzgerald M."/>
            <person name="Haas B.J."/>
            <person name="Zeng Q."/>
            <person name="Young S."/>
            <person name="Adiconis X."/>
            <person name="Fan L."/>
            <person name="Levin J.Z."/>
            <person name="Mitchell T.K."/>
            <person name="Okubara P.A."/>
            <person name="Farman M.L."/>
            <person name="Kohn L.M."/>
            <person name="Birren B."/>
            <person name="Ma L.-J."/>
            <person name="Dean R.A."/>
        </authorList>
    </citation>
    <scope>NUCLEOTIDE SEQUENCE</scope>
    <source>
        <strain evidence="2">ATCC 64411 / 73-15</strain>
    </source>
</reference>
<reference evidence="1" key="3">
    <citation type="submission" date="2011-03" db="EMBL/GenBank/DDBJ databases">
        <title>Annotation of Magnaporthe poae ATCC 64411.</title>
        <authorList>
            <person name="Ma L.-J."/>
            <person name="Dead R."/>
            <person name="Young S.K."/>
            <person name="Zeng Q."/>
            <person name="Gargeya S."/>
            <person name="Fitzgerald M."/>
            <person name="Haas B."/>
            <person name="Abouelleil A."/>
            <person name="Alvarado L."/>
            <person name="Arachchi H.M."/>
            <person name="Berlin A."/>
            <person name="Brown A."/>
            <person name="Chapman S.B."/>
            <person name="Chen Z."/>
            <person name="Dunbar C."/>
            <person name="Freedman E."/>
            <person name="Gearin G."/>
            <person name="Gellesch M."/>
            <person name="Goldberg J."/>
            <person name="Griggs A."/>
            <person name="Gujja S."/>
            <person name="Heiman D."/>
            <person name="Howarth C."/>
            <person name="Larson L."/>
            <person name="Lui A."/>
            <person name="MacDonald P.J.P."/>
            <person name="Mehta T."/>
            <person name="Montmayeur A."/>
            <person name="Murphy C."/>
            <person name="Neiman D."/>
            <person name="Pearson M."/>
            <person name="Priest M."/>
            <person name="Roberts A."/>
            <person name="Saif S."/>
            <person name="Shea T."/>
            <person name="Shenoy N."/>
            <person name="Sisk P."/>
            <person name="Stolte C."/>
            <person name="Sykes S."/>
            <person name="Yandava C."/>
            <person name="Wortman J."/>
            <person name="Nusbaum C."/>
            <person name="Birren B."/>
        </authorList>
    </citation>
    <scope>NUCLEOTIDE SEQUENCE</scope>
    <source>
        <strain evidence="1">ATCC 64411</strain>
    </source>
</reference>
<dbReference type="Proteomes" id="UP000011715">
    <property type="component" value="Unassembled WGS sequence"/>
</dbReference>
<evidence type="ECO:0008006" key="4">
    <source>
        <dbReference type="Google" id="ProtNLM"/>
    </source>
</evidence>
<evidence type="ECO:0000313" key="2">
    <source>
        <dbReference type="EnsemblFungi" id="MAPG_05936T0"/>
    </source>
</evidence>
<evidence type="ECO:0000313" key="3">
    <source>
        <dbReference type="Proteomes" id="UP000011715"/>
    </source>
</evidence>
<reference evidence="1" key="1">
    <citation type="submission" date="2010-05" db="EMBL/GenBank/DDBJ databases">
        <title>The Genome Sequence of Magnaporthe poae strain ATCC 64411.</title>
        <authorList>
            <consortium name="The Broad Institute Genome Sequencing Platform"/>
            <consortium name="Broad Institute Genome Sequencing Center for Infectious Disease"/>
            <person name="Ma L.-J."/>
            <person name="Dead R."/>
            <person name="Young S."/>
            <person name="Zeng Q."/>
            <person name="Koehrsen M."/>
            <person name="Alvarado L."/>
            <person name="Berlin A."/>
            <person name="Chapman S.B."/>
            <person name="Chen Z."/>
            <person name="Freedman E."/>
            <person name="Gellesch M."/>
            <person name="Goldberg J."/>
            <person name="Griggs A."/>
            <person name="Gujja S."/>
            <person name="Heilman E.R."/>
            <person name="Heiman D."/>
            <person name="Hepburn T."/>
            <person name="Howarth C."/>
            <person name="Jen D."/>
            <person name="Larson L."/>
            <person name="Mehta T."/>
            <person name="Neiman D."/>
            <person name="Pearson M."/>
            <person name="Roberts A."/>
            <person name="Saif S."/>
            <person name="Shea T."/>
            <person name="Shenoy N."/>
            <person name="Sisk P."/>
            <person name="Stolte C."/>
            <person name="Sykes S."/>
            <person name="Walk T."/>
            <person name="White J."/>
            <person name="Yandava C."/>
            <person name="Haas B."/>
            <person name="Nusbaum C."/>
            <person name="Birren B."/>
        </authorList>
    </citation>
    <scope>NUCLEOTIDE SEQUENCE</scope>
    <source>
        <strain evidence="1">ATCC 64411</strain>
    </source>
</reference>
<protein>
    <recommendedName>
        <fullName evidence="4">Hsp70-like protein</fullName>
    </recommendedName>
</protein>
<dbReference type="CDD" id="cd10170">
    <property type="entry name" value="ASKHA_NBD_HSP70"/>
    <property type="match status" value="1"/>
</dbReference>
<dbReference type="SUPFAM" id="SSF53067">
    <property type="entry name" value="Actin-like ATPase domain"/>
    <property type="match status" value="1"/>
</dbReference>
<dbReference type="AlphaFoldDB" id="A0A0C4E0Q4"/>
<organism evidence="2 3">
    <name type="scientific">Magnaporthiopsis poae (strain ATCC 64411 / 73-15)</name>
    <name type="common">Kentucky bluegrass fungus</name>
    <name type="synonym">Magnaporthe poae</name>
    <dbReference type="NCBI Taxonomy" id="644358"/>
    <lineage>
        <taxon>Eukaryota</taxon>
        <taxon>Fungi</taxon>
        <taxon>Dikarya</taxon>
        <taxon>Ascomycota</taxon>
        <taxon>Pezizomycotina</taxon>
        <taxon>Sordariomycetes</taxon>
        <taxon>Sordariomycetidae</taxon>
        <taxon>Magnaporthales</taxon>
        <taxon>Magnaporthaceae</taxon>
        <taxon>Magnaporthiopsis</taxon>
    </lineage>
</organism>